<keyword evidence="6" id="KW-0812">Transmembrane</keyword>
<sequence>MMRYFILILCVCKLQVEAFDWFNRTIRVDLSTNRESLARQDEFLVNSERSLNGVNATNGQYPWSILTVAWSKGPESWIGIPCAGSIISENFALTDIRCTGRESQPGPATVIEAFVGGVLWVSPLPTPKYMRHYWYIEPSAENSPNIVLLQFHERLTYNPNIHAIRLAAPGNFSYEGWASLSLGFNTPVGDFSAQLQFISTSIPNNNACTFAGNLANHEMCAIEADAGDVDGPIRRFNAFSGGAWMTFEYGDVDYHATLVGIHQFQYANATSSLGIATRVSPFVEWVEKLTAEADA</sequence>
<protein>
    <submittedName>
        <fullName evidence="6">Transmembrane protease serine 11B-like protein</fullName>
    </submittedName>
</protein>
<dbReference type="PROSITE" id="PS50240">
    <property type="entry name" value="TRYPSIN_DOM"/>
    <property type="match status" value="1"/>
</dbReference>
<gene>
    <name evidence="6" type="ORF">Bhyg_04171</name>
</gene>
<keyword evidence="4" id="KW-0732">Signal</keyword>
<feature type="domain" description="Peptidase S1" evidence="5">
    <location>
        <begin position="50"/>
        <end position="291"/>
    </location>
</feature>
<dbReference type="Proteomes" id="UP001151699">
    <property type="component" value="Chromosome A"/>
</dbReference>
<dbReference type="Pfam" id="PF00089">
    <property type="entry name" value="Trypsin"/>
    <property type="match status" value="1"/>
</dbReference>
<feature type="signal peptide" evidence="4">
    <location>
        <begin position="1"/>
        <end position="18"/>
    </location>
</feature>
<dbReference type="GO" id="GO:0006508">
    <property type="term" value="P:proteolysis"/>
    <property type="evidence" value="ECO:0007669"/>
    <property type="project" value="UniProtKB-KW"/>
</dbReference>
<dbReference type="InterPro" id="IPR009003">
    <property type="entry name" value="Peptidase_S1_PA"/>
</dbReference>
<dbReference type="SMART" id="SM00020">
    <property type="entry name" value="Tryp_SPc"/>
    <property type="match status" value="1"/>
</dbReference>
<comment type="caution">
    <text evidence="6">The sequence shown here is derived from an EMBL/GenBank/DDBJ whole genome shotgun (WGS) entry which is preliminary data.</text>
</comment>
<evidence type="ECO:0000256" key="1">
    <source>
        <dbReference type="ARBA" id="ARBA00023157"/>
    </source>
</evidence>
<dbReference type="InterPro" id="IPR043504">
    <property type="entry name" value="Peptidase_S1_PA_chymotrypsin"/>
</dbReference>
<dbReference type="PANTHER" id="PTHR24256">
    <property type="entry name" value="TRYPTASE-RELATED"/>
    <property type="match status" value="1"/>
</dbReference>
<dbReference type="InterPro" id="IPR051487">
    <property type="entry name" value="Ser/Thr_Proteases_Immune/Dev"/>
</dbReference>
<evidence type="ECO:0000256" key="4">
    <source>
        <dbReference type="SAM" id="SignalP"/>
    </source>
</evidence>
<evidence type="ECO:0000259" key="5">
    <source>
        <dbReference type="PROSITE" id="PS50240"/>
    </source>
</evidence>
<evidence type="ECO:0000313" key="6">
    <source>
        <dbReference type="EMBL" id="KAJ6648939.1"/>
    </source>
</evidence>
<keyword evidence="6" id="KW-0472">Membrane</keyword>
<dbReference type="EMBL" id="WJQU01000001">
    <property type="protein sequence ID" value="KAJ6648939.1"/>
    <property type="molecule type" value="Genomic_DNA"/>
</dbReference>
<evidence type="ECO:0000256" key="3">
    <source>
        <dbReference type="ARBA" id="ARBA00024195"/>
    </source>
</evidence>
<reference evidence="6" key="1">
    <citation type="submission" date="2022-07" db="EMBL/GenBank/DDBJ databases">
        <authorList>
            <person name="Trinca V."/>
            <person name="Uliana J.V.C."/>
            <person name="Torres T.T."/>
            <person name="Ward R.J."/>
            <person name="Monesi N."/>
        </authorList>
    </citation>
    <scope>NUCLEOTIDE SEQUENCE</scope>
    <source>
        <strain evidence="6">HSMRA1968</strain>
        <tissue evidence="6">Whole embryos</tissue>
    </source>
</reference>
<organism evidence="6 7">
    <name type="scientific">Pseudolycoriella hygida</name>
    <dbReference type="NCBI Taxonomy" id="35572"/>
    <lineage>
        <taxon>Eukaryota</taxon>
        <taxon>Metazoa</taxon>
        <taxon>Ecdysozoa</taxon>
        <taxon>Arthropoda</taxon>
        <taxon>Hexapoda</taxon>
        <taxon>Insecta</taxon>
        <taxon>Pterygota</taxon>
        <taxon>Neoptera</taxon>
        <taxon>Endopterygota</taxon>
        <taxon>Diptera</taxon>
        <taxon>Nematocera</taxon>
        <taxon>Sciaroidea</taxon>
        <taxon>Sciaridae</taxon>
        <taxon>Pseudolycoriella</taxon>
    </lineage>
</organism>
<evidence type="ECO:0000313" key="7">
    <source>
        <dbReference type="Proteomes" id="UP001151699"/>
    </source>
</evidence>
<dbReference type="SUPFAM" id="SSF50494">
    <property type="entry name" value="Trypsin-like serine proteases"/>
    <property type="match status" value="1"/>
</dbReference>
<feature type="chain" id="PRO_5040206410" evidence="4">
    <location>
        <begin position="19"/>
        <end position="295"/>
    </location>
</feature>
<dbReference type="OrthoDB" id="9448935at2759"/>
<proteinExistence type="inferred from homology"/>
<dbReference type="GO" id="GO:0004252">
    <property type="term" value="F:serine-type endopeptidase activity"/>
    <property type="evidence" value="ECO:0007669"/>
    <property type="project" value="InterPro"/>
</dbReference>
<evidence type="ECO:0000256" key="2">
    <source>
        <dbReference type="ARBA" id="ARBA00023180"/>
    </source>
</evidence>
<accession>A0A9Q0S850</accession>
<comment type="similarity">
    <text evidence="3">Belongs to the peptidase S1 family. CLIP subfamily.</text>
</comment>
<dbReference type="InterPro" id="IPR001254">
    <property type="entry name" value="Trypsin_dom"/>
</dbReference>
<keyword evidence="2" id="KW-0325">Glycoprotein</keyword>
<keyword evidence="7" id="KW-1185">Reference proteome</keyword>
<keyword evidence="6" id="KW-0645">Protease</keyword>
<dbReference type="AlphaFoldDB" id="A0A9Q0S850"/>
<keyword evidence="1" id="KW-1015">Disulfide bond</keyword>
<dbReference type="Gene3D" id="2.40.10.10">
    <property type="entry name" value="Trypsin-like serine proteases"/>
    <property type="match status" value="1"/>
</dbReference>
<name>A0A9Q0S850_9DIPT</name>
<keyword evidence="6" id="KW-0378">Hydrolase</keyword>